<evidence type="ECO:0000256" key="2">
    <source>
        <dbReference type="ARBA" id="ARBA00023015"/>
    </source>
</evidence>
<dbReference type="InterPro" id="IPR036390">
    <property type="entry name" value="WH_DNA-bd_sf"/>
</dbReference>
<evidence type="ECO:0000256" key="3">
    <source>
        <dbReference type="ARBA" id="ARBA00023125"/>
    </source>
</evidence>
<dbReference type="Pfam" id="PF03466">
    <property type="entry name" value="LysR_substrate"/>
    <property type="match status" value="1"/>
</dbReference>
<dbReference type="EMBL" id="DVIQ01000086">
    <property type="protein sequence ID" value="HIS32526.1"/>
    <property type="molecule type" value="Genomic_DNA"/>
</dbReference>
<dbReference type="PRINTS" id="PR00039">
    <property type="entry name" value="HTHLYSR"/>
</dbReference>
<dbReference type="PANTHER" id="PTHR30126:SF39">
    <property type="entry name" value="HTH-TYPE TRANSCRIPTIONAL REGULATOR CYSL"/>
    <property type="match status" value="1"/>
</dbReference>
<reference evidence="6" key="1">
    <citation type="submission" date="2020-10" db="EMBL/GenBank/DDBJ databases">
        <authorList>
            <person name="Gilroy R."/>
        </authorList>
    </citation>
    <scope>NUCLEOTIDE SEQUENCE</scope>
    <source>
        <strain evidence="6">CHK190-19873</strain>
    </source>
</reference>
<feature type="domain" description="HTH lysR-type" evidence="5">
    <location>
        <begin position="1"/>
        <end position="58"/>
    </location>
</feature>
<dbReference type="InterPro" id="IPR005119">
    <property type="entry name" value="LysR_subst-bd"/>
</dbReference>
<proteinExistence type="inferred from homology"/>
<accession>A0A9D1EVP5</accession>
<evidence type="ECO:0000313" key="7">
    <source>
        <dbReference type="Proteomes" id="UP000823935"/>
    </source>
</evidence>
<dbReference type="AlphaFoldDB" id="A0A9D1EVP5"/>
<evidence type="ECO:0000313" key="6">
    <source>
        <dbReference type="EMBL" id="HIS32526.1"/>
    </source>
</evidence>
<name>A0A9D1EVP5_9FIRM</name>
<dbReference type="GO" id="GO:0003700">
    <property type="term" value="F:DNA-binding transcription factor activity"/>
    <property type="evidence" value="ECO:0007669"/>
    <property type="project" value="InterPro"/>
</dbReference>
<sequence>MNLYQLRYFSLLAQTGHFRKTANQLCIAQSSLSHAIALMEQELGVSLFEKQGRRSVLTPEGAEFLKYVEKSLGILDEGIQAVRHAANGEGIIEFGFLRTLGSEFVPALARGFLEEQKEKAIQFRFYTGTSSSLINGLKEEKYDLILCTKMENEPDIAFVPVGRQDLVAIVPRQHPLSQRQAIGLEELAPYPQIYFSRTSGLRSIVDHLFEKIQIRPQIAYEVEEDIVIAGLVSKGFGAAVVPYMEELPRMDVKILQISHPCWERRFYMATLKSHHLTPAVKNFHDYILKFSDGG</sequence>
<dbReference type="CDD" id="cd08434">
    <property type="entry name" value="PBP2_GltC_like"/>
    <property type="match status" value="1"/>
</dbReference>
<gene>
    <name evidence="6" type="ORF">IAB44_13430</name>
</gene>
<reference evidence="6" key="2">
    <citation type="journal article" date="2021" name="PeerJ">
        <title>Extensive microbial diversity within the chicken gut microbiome revealed by metagenomics and culture.</title>
        <authorList>
            <person name="Gilroy R."/>
            <person name="Ravi A."/>
            <person name="Getino M."/>
            <person name="Pursley I."/>
            <person name="Horton D.L."/>
            <person name="Alikhan N.F."/>
            <person name="Baker D."/>
            <person name="Gharbi K."/>
            <person name="Hall N."/>
            <person name="Watson M."/>
            <person name="Adriaenssens E.M."/>
            <person name="Foster-Nyarko E."/>
            <person name="Jarju S."/>
            <person name="Secka A."/>
            <person name="Antonio M."/>
            <person name="Oren A."/>
            <person name="Chaudhuri R.R."/>
            <person name="La Ragione R."/>
            <person name="Hildebrand F."/>
            <person name="Pallen M.J."/>
        </authorList>
    </citation>
    <scope>NUCLEOTIDE SEQUENCE</scope>
    <source>
        <strain evidence="6">CHK190-19873</strain>
    </source>
</reference>
<evidence type="ECO:0000256" key="4">
    <source>
        <dbReference type="ARBA" id="ARBA00023163"/>
    </source>
</evidence>
<keyword evidence="3" id="KW-0238">DNA-binding</keyword>
<dbReference type="GO" id="GO:0000976">
    <property type="term" value="F:transcription cis-regulatory region binding"/>
    <property type="evidence" value="ECO:0007669"/>
    <property type="project" value="TreeGrafter"/>
</dbReference>
<dbReference type="Gene3D" id="1.10.10.10">
    <property type="entry name" value="Winged helix-like DNA-binding domain superfamily/Winged helix DNA-binding domain"/>
    <property type="match status" value="1"/>
</dbReference>
<keyword evidence="2" id="KW-0805">Transcription regulation</keyword>
<keyword evidence="4" id="KW-0804">Transcription</keyword>
<dbReference type="PROSITE" id="PS50931">
    <property type="entry name" value="HTH_LYSR"/>
    <property type="match status" value="1"/>
</dbReference>
<evidence type="ECO:0000256" key="1">
    <source>
        <dbReference type="ARBA" id="ARBA00009437"/>
    </source>
</evidence>
<evidence type="ECO:0000259" key="5">
    <source>
        <dbReference type="PROSITE" id="PS50931"/>
    </source>
</evidence>
<dbReference type="Pfam" id="PF00126">
    <property type="entry name" value="HTH_1"/>
    <property type="match status" value="1"/>
</dbReference>
<dbReference type="Gene3D" id="3.40.190.290">
    <property type="match status" value="1"/>
</dbReference>
<dbReference type="FunFam" id="1.10.10.10:FF:000001">
    <property type="entry name" value="LysR family transcriptional regulator"/>
    <property type="match status" value="1"/>
</dbReference>
<comment type="caution">
    <text evidence="6">The sequence shown here is derived from an EMBL/GenBank/DDBJ whole genome shotgun (WGS) entry which is preliminary data.</text>
</comment>
<organism evidence="6 7">
    <name type="scientific">Candidatus Limivivens intestinipullorum</name>
    <dbReference type="NCBI Taxonomy" id="2840858"/>
    <lineage>
        <taxon>Bacteria</taxon>
        <taxon>Bacillati</taxon>
        <taxon>Bacillota</taxon>
        <taxon>Clostridia</taxon>
        <taxon>Lachnospirales</taxon>
        <taxon>Lachnospiraceae</taxon>
        <taxon>Lachnospiraceae incertae sedis</taxon>
        <taxon>Candidatus Limivivens</taxon>
    </lineage>
</organism>
<dbReference type="SUPFAM" id="SSF46785">
    <property type="entry name" value="Winged helix' DNA-binding domain"/>
    <property type="match status" value="1"/>
</dbReference>
<dbReference type="Proteomes" id="UP000823935">
    <property type="component" value="Unassembled WGS sequence"/>
</dbReference>
<protein>
    <submittedName>
        <fullName evidence="6">LysR family transcriptional regulator</fullName>
    </submittedName>
</protein>
<dbReference type="PANTHER" id="PTHR30126">
    <property type="entry name" value="HTH-TYPE TRANSCRIPTIONAL REGULATOR"/>
    <property type="match status" value="1"/>
</dbReference>
<dbReference type="SUPFAM" id="SSF53850">
    <property type="entry name" value="Periplasmic binding protein-like II"/>
    <property type="match status" value="1"/>
</dbReference>
<dbReference type="InterPro" id="IPR000847">
    <property type="entry name" value="LysR_HTH_N"/>
</dbReference>
<dbReference type="InterPro" id="IPR036388">
    <property type="entry name" value="WH-like_DNA-bd_sf"/>
</dbReference>
<comment type="similarity">
    <text evidence="1">Belongs to the LysR transcriptional regulatory family.</text>
</comment>